<name>A0A1I6JXK8_9FLAO</name>
<dbReference type="InterPro" id="IPR000086">
    <property type="entry name" value="NUDIX_hydrolase_dom"/>
</dbReference>
<protein>
    <submittedName>
        <fullName evidence="3">NUDIX domain-containing protein</fullName>
    </submittedName>
</protein>
<evidence type="ECO:0000259" key="2">
    <source>
        <dbReference type="PROSITE" id="PS51462"/>
    </source>
</evidence>
<evidence type="ECO:0000256" key="1">
    <source>
        <dbReference type="ARBA" id="ARBA00022801"/>
    </source>
</evidence>
<dbReference type="PROSITE" id="PS00893">
    <property type="entry name" value="NUDIX_BOX"/>
    <property type="match status" value="1"/>
</dbReference>
<evidence type="ECO:0000313" key="3">
    <source>
        <dbReference type="EMBL" id="SFR83697.1"/>
    </source>
</evidence>
<dbReference type="STRING" id="440514.SAMN04488010_3196"/>
<dbReference type="AlphaFoldDB" id="A0A1I6JXK8"/>
<dbReference type="Proteomes" id="UP000199462">
    <property type="component" value="Unassembled WGS sequence"/>
</dbReference>
<evidence type="ECO:0000313" key="4">
    <source>
        <dbReference type="Proteomes" id="UP000199462"/>
    </source>
</evidence>
<dbReference type="PROSITE" id="PS51462">
    <property type="entry name" value="NUDIX"/>
    <property type="match status" value="1"/>
</dbReference>
<accession>A0A1I6JXK8</accession>
<dbReference type="InterPro" id="IPR015797">
    <property type="entry name" value="NUDIX_hydrolase-like_dom_sf"/>
</dbReference>
<dbReference type="CDD" id="cd02883">
    <property type="entry name" value="NUDIX_Hydrolase"/>
    <property type="match status" value="1"/>
</dbReference>
<keyword evidence="4" id="KW-1185">Reference proteome</keyword>
<dbReference type="InterPro" id="IPR020084">
    <property type="entry name" value="NUDIX_hydrolase_CS"/>
</dbReference>
<dbReference type="GO" id="GO:0016787">
    <property type="term" value="F:hydrolase activity"/>
    <property type="evidence" value="ECO:0007669"/>
    <property type="project" value="UniProtKB-KW"/>
</dbReference>
<sequence length="177" mass="20699">MQNLKIHYHPEVENLDNKSIFTRLATRSIAMQESNILLLYTERYQDYSLPGGGLDLGEDIIEGMKRELIEETGAQDIRNIKPFGIYEEYRPWYKPDFDVQHMISYCYTCEINTALGTSNMEQYEIKNGMKAKWVNIYEAIDHNKKTMLNSDKKGMSIERETFLLELLAESIARKLEV</sequence>
<dbReference type="EMBL" id="FOYX01000003">
    <property type="protein sequence ID" value="SFR83697.1"/>
    <property type="molecule type" value="Genomic_DNA"/>
</dbReference>
<dbReference type="PANTHER" id="PTHR43736">
    <property type="entry name" value="ADP-RIBOSE PYROPHOSPHATASE"/>
    <property type="match status" value="1"/>
</dbReference>
<keyword evidence="1" id="KW-0378">Hydrolase</keyword>
<dbReference type="PANTHER" id="PTHR43736:SF1">
    <property type="entry name" value="DIHYDRONEOPTERIN TRIPHOSPHATE DIPHOSPHATASE"/>
    <property type="match status" value="1"/>
</dbReference>
<dbReference type="SUPFAM" id="SSF55811">
    <property type="entry name" value="Nudix"/>
    <property type="match status" value="1"/>
</dbReference>
<dbReference type="Pfam" id="PF00293">
    <property type="entry name" value="NUDIX"/>
    <property type="match status" value="1"/>
</dbReference>
<organism evidence="3 4">
    <name type="scientific">Maribacter stanieri</name>
    <dbReference type="NCBI Taxonomy" id="440514"/>
    <lineage>
        <taxon>Bacteria</taxon>
        <taxon>Pseudomonadati</taxon>
        <taxon>Bacteroidota</taxon>
        <taxon>Flavobacteriia</taxon>
        <taxon>Flavobacteriales</taxon>
        <taxon>Flavobacteriaceae</taxon>
        <taxon>Maribacter</taxon>
    </lineage>
</organism>
<reference evidence="4" key="1">
    <citation type="submission" date="2016-10" db="EMBL/GenBank/DDBJ databases">
        <authorList>
            <person name="Varghese N."/>
            <person name="Submissions S."/>
        </authorList>
    </citation>
    <scope>NUCLEOTIDE SEQUENCE [LARGE SCALE GENOMIC DNA]</scope>
    <source>
        <strain evidence="4">DSM 19891</strain>
    </source>
</reference>
<gene>
    <name evidence="3" type="ORF">SAMN04488010_3196</name>
</gene>
<feature type="domain" description="Nudix hydrolase" evidence="2">
    <location>
        <begin position="21"/>
        <end position="161"/>
    </location>
</feature>
<proteinExistence type="predicted"/>
<dbReference type="Gene3D" id="3.90.79.10">
    <property type="entry name" value="Nucleoside Triphosphate Pyrophosphohydrolase"/>
    <property type="match status" value="1"/>
</dbReference>
<dbReference type="RefSeq" id="WP_091904364.1">
    <property type="nucleotide sequence ID" value="NZ_FOYX01000003.1"/>
</dbReference>